<dbReference type="AlphaFoldDB" id="A0A136J6A1"/>
<feature type="non-terminal residue" evidence="1">
    <location>
        <position position="84"/>
    </location>
</feature>
<evidence type="ECO:0000313" key="2">
    <source>
        <dbReference type="Proteomes" id="UP000070501"/>
    </source>
</evidence>
<sequence length="84" mass="9419">MACSVLQVCLVEWVAVGGRLEGRSRLLKRGKVDTPRHPMARLAPKQLEVSGQARPRRYVKHCPLRSERGCAGLTTTDRRQGHET</sequence>
<dbReference type="Proteomes" id="UP000070501">
    <property type="component" value="Unassembled WGS sequence"/>
</dbReference>
<protein>
    <submittedName>
        <fullName evidence="1">Uncharacterized protein</fullName>
    </submittedName>
</protein>
<keyword evidence="2" id="KW-1185">Reference proteome</keyword>
<accession>A0A136J6A1</accession>
<reference evidence="2" key="1">
    <citation type="submission" date="2016-02" db="EMBL/GenBank/DDBJ databases">
        <title>Draft genome sequence of Microdochium bolleyi, a fungal endophyte of beachgrass.</title>
        <authorList>
            <consortium name="DOE Joint Genome Institute"/>
            <person name="David A.S."/>
            <person name="May G."/>
            <person name="Haridas S."/>
            <person name="Lim J."/>
            <person name="Wang M."/>
            <person name="Labutti K."/>
            <person name="Lipzen A."/>
            <person name="Barry K."/>
            <person name="Grigoriev I.V."/>
        </authorList>
    </citation>
    <scope>NUCLEOTIDE SEQUENCE [LARGE SCALE GENOMIC DNA]</scope>
    <source>
        <strain evidence="2">J235TASD1</strain>
    </source>
</reference>
<name>A0A136J6A1_9PEZI</name>
<proteinExistence type="predicted"/>
<organism evidence="1 2">
    <name type="scientific">Microdochium bolleyi</name>
    <dbReference type="NCBI Taxonomy" id="196109"/>
    <lineage>
        <taxon>Eukaryota</taxon>
        <taxon>Fungi</taxon>
        <taxon>Dikarya</taxon>
        <taxon>Ascomycota</taxon>
        <taxon>Pezizomycotina</taxon>
        <taxon>Sordariomycetes</taxon>
        <taxon>Xylariomycetidae</taxon>
        <taxon>Xylariales</taxon>
        <taxon>Microdochiaceae</taxon>
        <taxon>Microdochium</taxon>
    </lineage>
</organism>
<dbReference type="EMBL" id="KQ964248">
    <property type="protein sequence ID" value="KXJ92536.1"/>
    <property type="molecule type" value="Genomic_DNA"/>
</dbReference>
<gene>
    <name evidence="1" type="ORF">Micbo1qcDRAFT_160276</name>
</gene>
<evidence type="ECO:0000313" key="1">
    <source>
        <dbReference type="EMBL" id="KXJ92536.1"/>
    </source>
</evidence>
<dbReference type="InParanoid" id="A0A136J6A1"/>